<comment type="similarity">
    <text evidence="1">Belongs to the GSP E family.</text>
</comment>
<dbReference type="GO" id="GO:0005524">
    <property type="term" value="F:ATP binding"/>
    <property type="evidence" value="ECO:0007669"/>
    <property type="project" value="InterPro"/>
</dbReference>
<sequence>MTQDYKQKIGQYLELAQTQGSSDLHLGVGKKPTLRIDGSLLQLAKEPVMLKEDLDGFIKVLLNEEQQKIFVSQKEIDFGFTHEEKIRCRANAYMQKGMIAISIRLIAMDIRGIEELNLPPILHEFTKLSQGFFLVVGPAGHGKSTTLAAIVDEINHNRFDHILTVEDPIEYLFSPDRALIDQREVGVDTISFNKALRSVLRQDPDVIMIGEMRDPDSISIALTAAETGHLVFSTLHTNNAAQTIDRIIDSFPAEQQGQIRSQLASTLVGILSQRLIPRIEGGRVPAVEVMFANAAVRNLIREDKTYQIDLVIETSSEDGMVSLNRSLASLVKRREITQENAYLYSLNPTELKNLLGGGGQITGL</sequence>
<dbReference type="GO" id="GO:0016887">
    <property type="term" value="F:ATP hydrolysis activity"/>
    <property type="evidence" value="ECO:0007669"/>
    <property type="project" value="InterPro"/>
</dbReference>
<comment type="caution">
    <text evidence="3">The sequence shown here is derived from an EMBL/GenBank/DDBJ whole genome shotgun (WGS) entry which is preliminary data.</text>
</comment>
<dbReference type="InterPro" id="IPR027417">
    <property type="entry name" value="P-loop_NTPase"/>
</dbReference>
<proteinExistence type="inferred from homology"/>
<dbReference type="EMBL" id="MHHY01000012">
    <property type="protein sequence ID" value="OGY40004.1"/>
    <property type="molecule type" value="Genomic_DNA"/>
</dbReference>
<accession>A0A1G1XJD8</accession>
<dbReference type="Proteomes" id="UP000178570">
    <property type="component" value="Unassembled WGS sequence"/>
</dbReference>
<dbReference type="InterPro" id="IPR006321">
    <property type="entry name" value="PilT/PilU"/>
</dbReference>
<dbReference type="STRING" id="1797529.A2570_00745"/>
<dbReference type="InterPro" id="IPR001482">
    <property type="entry name" value="T2SS/T4SS_dom"/>
</dbReference>
<organism evidence="3 4">
    <name type="scientific">Candidatus Brennerbacteria bacterium RIFOXYD1_FULL_41_16</name>
    <dbReference type="NCBI Taxonomy" id="1797529"/>
    <lineage>
        <taxon>Bacteria</taxon>
        <taxon>Candidatus Brenneribacteriota</taxon>
    </lineage>
</organism>
<dbReference type="PANTHER" id="PTHR30486">
    <property type="entry name" value="TWITCHING MOTILITY PROTEIN PILT"/>
    <property type="match status" value="1"/>
</dbReference>
<dbReference type="SUPFAM" id="SSF52540">
    <property type="entry name" value="P-loop containing nucleoside triphosphate hydrolases"/>
    <property type="match status" value="1"/>
</dbReference>
<name>A0A1G1XJD8_9BACT</name>
<dbReference type="Gene3D" id="3.30.450.90">
    <property type="match status" value="1"/>
</dbReference>
<feature type="domain" description="Bacterial type II secretion system protein E" evidence="2">
    <location>
        <begin position="200"/>
        <end position="214"/>
    </location>
</feature>
<gene>
    <name evidence="3" type="ORF">A2570_00745</name>
</gene>
<dbReference type="Gene3D" id="3.40.50.300">
    <property type="entry name" value="P-loop containing nucleotide triphosphate hydrolases"/>
    <property type="match status" value="1"/>
</dbReference>
<evidence type="ECO:0000256" key="1">
    <source>
        <dbReference type="ARBA" id="ARBA00006611"/>
    </source>
</evidence>
<dbReference type="PANTHER" id="PTHR30486:SF16">
    <property type="entry name" value="TWITCHING MOTILITY PROTEIN PILT"/>
    <property type="match status" value="1"/>
</dbReference>
<reference evidence="3 4" key="1">
    <citation type="journal article" date="2016" name="Nat. Commun.">
        <title>Thousands of microbial genomes shed light on interconnected biogeochemical processes in an aquifer system.</title>
        <authorList>
            <person name="Anantharaman K."/>
            <person name="Brown C.T."/>
            <person name="Hug L.A."/>
            <person name="Sharon I."/>
            <person name="Castelle C.J."/>
            <person name="Probst A.J."/>
            <person name="Thomas B.C."/>
            <person name="Singh A."/>
            <person name="Wilkins M.J."/>
            <person name="Karaoz U."/>
            <person name="Brodie E.L."/>
            <person name="Williams K.H."/>
            <person name="Hubbard S.S."/>
            <person name="Banfield J.F."/>
        </authorList>
    </citation>
    <scope>NUCLEOTIDE SEQUENCE [LARGE SCALE GENOMIC DNA]</scope>
</reference>
<evidence type="ECO:0000313" key="4">
    <source>
        <dbReference type="Proteomes" id="UP000178570"/>
    </source>
</evidence>
<dbReference type="Pfam" id="PF00437">
    <property type="entry name" value="T2SSE"/>
    <property type="match status" value="1"/>
</dbReference>
<evidence type="ECO:0000259" key="2">
    <source>
        <dbReference type="PROSITE" id="PS00662"/>
    </source>
</evidence>
<protein>
    <submittedName>
        <fullName evidence="3">Type IV pili twitching motility protein PilT</fullName>
    </submittedName>
</protein>
<dbReference type="NCBIfam" id="TIGR01420">
    <property type="entry name" value="pilT_fam"/>
    <property type="match status" value="1"/>
</dbReference>
<dbReference type="InterPro" id="IPR050921">
    <property type="entry name" value="T4SS_GSP_E_ATPase"/>
</dbReference>
<dbReference type="CDD" id="cd01131">
    <property type="entry name" value="PilT"/>
    <property type="match status" value="1"/>
</dbReference>
<dbReference type="AlphaFoldDB" id="A0A1G1XJD8"/>
<evidence type="ECO:0000313" key="3">
    <source>
        <dbReference type="EMBL" id="OGY40004.1"/>
    </source>
</evidence>
<dbReference type="PROSITE" id="PS00662">
    <property type="entry name" value="T2SP_E"/>
    <property type="match status" value="1"/>
</dbReference>